<dbReference type="EMBL" id="JAUSTY010000002">
    <property type="protein sequence ID" value="MDQ0164817.1"/>
    <property type="molecule type" value="Genomic_DNA"/>
</dbReference>
<sequence length="142" mass="15989">MAEIKTRKEIIEQAEKLAKMIAASKEVDFFKQAEQQIKNNDKVQNLIQVIKFKQKQAVNADHFEKDKALQDFEKSLDQLNTELDEIPVVREFKQSQQEVNALLQMITNIISNKVTDEIIISTGGDPLSGKTGGRNDSSCPIG</sequence>
<dbReference type="PANTHER" id="PTHR38448">
    <property type="entry name" value="REGULATORY PROTEIN YLBF-RELATED"/>
    <property type="match status" value="1"/>
</dbReference>
<dbReference type="InterPro" id="IPR016783">
    <property type="entry name" value="Biofilm_formation_YmcA"/>
</dbReference>
<comment type="caution">
    <text evidence="2">The sequence shown here is derived from an EMBL/GenBank/DDBJ whole genome shotgun (WGS) entry which is preliminary data.</text>
</comment>
<dbReference type="InterPro" id="IPR023378">
    <property type="entry name" value="YheA/YmcA-like_dom_sf"/>
</dbReference>
<name>A0ABT9VV02_9BACI</name>
<evidence type="ECO:0000256" key="1">
    <source>
        <dbReference type="SAM" id="MobiDB-lite"/>
    </source>
</evidence>
<dbReference type="Gene3D" id="1.20.1500.10">
    <property type="entry name" value="YheA/YmcA-like"/>
    <property type="match status" value="1"/>
</dbReference>
<dbReference type="RefSeq" id="WP_307390991.1">
    <property type="nucleotide sequence ID" value="NZ_BAAADK010000018.1"/>
</dbReference>
<evidence type="ECO:0000313" key="3">
    <source>
        <dbReference type="Proteomes" id="UP001235840"/>
    </source>
</evidence>
<dbReference type="SUPFAM" id="SSF158622">
    <property type="entry name" value="YheA/YmcA-like"/>
    <property type="match status" value="1"/>
</dbReference>
<dbReference type="Pfam" id="PF06133">
    <property type="entry name" value="Com_YlbF"/>
    <property type="match status" value="1"/>
</dbReference>
<dbReference type="Proteomes" id="UP001235840">
    <property type="component" value="Unassembled WGS sequence"/>
</dbReference>
<gene>
    <name evidence="2" type="ORF">J2S11_000717</name>
</gene>
<reference evidence="2 3" key="1">
    <citation type="submission" date="2023-07" db="EMBL/GenBank/DDBJ databases">
        <title>Genomic Encyclopedia of Type Strains, Phase IV (KMG-IV): sequencing the most valuable type-strain genomes for metagenomic binning, comparative biology and taxonomic classification.</title>
        <authorList>
            <person name="Goeker M."/>
        </authorList>
    </citation>
    <scope>NUCLEOTIDE SEQUENCE [LARGE SCALE GENOMIC DNA]</scope>
    <source>
        <strain evidence="2 3">DSM 12751</strain>
    </source>
</reference>
<dbReference type="PANTHER" id="PTHR38448:SF1">
    <property type="entry name" value="YLBF FAMILY REGULATOR"/>
    <property type="match status" value="1"/>
</dbReference>
<dbReference type="InterPro" id="IPR052767">
    <property type="entry name" value="Bact_com_dev_regulator"/>
</dbReference>
<proteinExistence type="predicted"/>
<evidence type="ECO:0000313" key="2">
    <source>
        <dbReference type="EMBL" id="MDQ0164817.1"/>
    </source>
</evidence>
<feature type="region of interest" description="Disordered" evidence="1">
    <location>
        <begin position="122"/>
        <end position="142"/>
    </location>
</feature>
<dbReference type="InterPro" id="IPR010368">
    <property type="entry name" value="Com_YlbF"/>
</dbReference>
<accession>A0ABT9VV02</accession>
<protein>
    <submittedName>
        <fullName evidence="2">Cell fate (Sporulation/competence/biofilm development) regulator YmcA (YheA/YmcA/DUF963 family)</fullName>
    </submittedName>
</protein>
<dbReference type="PIRSF" id="PIRSF021287">
    <property type="entry name" value="Biofilm_formation_YmcA"/>
    <property type="match status" value="1"/>
</dbReference>
<keyword evidence="3" id="KW-1185">Reference proteome</keyword>
<organism evidence="2 3">
    <name type="scientific">Caldalkalibacillus horti</name>
    <dbReference type="NCBI Taxonomy" id="77523"/>
    <lineage>
        <taxon>Bacteria</taxon>
        <taxon>Bacillati</taxon>
        <taxon>Bacillota</taxon>
        <taxon>Bacilli</taxon>
        <taxon>Bacillales</taxon>
        <taxon>Bacillaceae</taxon>
        <taxon>Caldalkalibacillus</taxon>
    </lineage>
</organism>